<accession>A0A6I4NT69</accession>
<reference evidence="2 3" key="1">
    <citation type="submission" date="2019-12" db="EMBL/GenBank/DDBJ databases">
        <authorList>
            <person name="Kim Y.S."/>
        </authorList>
    </citation>
    <scope>NUCLEOTIDE SEQUENCE [LARGE SCALE GENOMIC DNA]</scope>
    <source>
        <strain evidence="2 3">MMS17-SY077</strain>
    </source>
</reference>
<dbReference type="InterPro" id="IPR000943">
    <property type="entry name" value="RNA_pol_sigma70"/>
</dbReference>
<dbReference type="EMBL" id="WSTA01000010">
    <property type="protein sequence ID" value="MWB97656.1"/>
    <property type="molecule type" value="Genomic_DNA"/>
</dbReference>
<evidence type="ECO:0000313" key="2">
    <source>
        <dbReference type="EMBL" id="MWB97656.1"/>
    </source>
</evidence>
<protein>
    <recommendedName>
        <fullName evidence="1">RNA polymerase sigma-70 region 4 domain-containing protein</fullName>
    </recommendedName>
</protein>
<dbReference type="SUPFAM" id="SSF88659">
    <property type="entry name" value="Sigma3 and sigma4 domains of RNA polymerase sigma factors"/>
    <property type="match status" value="1"/>
</dbReference>
<dbReference type="AlphaFoldDB" id="A0A6I4NT69"/>
<dbReference type="PRINTS" id="PR00046">
    <property type="entry name" value="SIGMA70FCT"/>
</dbReference>
<dbReference type="GO" id="GO:0003700">
    <property type="term" value="F:DNA-binding transcription factor activity"/>
    <property type="evidence" value="ECO:0007669"/>
    <property type="project" value="InterPro"/>
</dbReference>
<dbReference type="GO" id="GO:0006352">
    <property type="term" value="P:DNA-templated transcription initiation"/>
    <property type="evidence" value="ECO:0007669"/>
    <property type="project" value="InterPro"/>
</dbReference>
<dbReference type="Proteomes" id="UP000438182">
    <property type="component" value="Unassembled WGS sequence"/>
</dbReference>
<proteinExistence type="predicted"/>
<dbReference type="InterPro" id="IPR013324">
    <property type="entry name" value="RNA_pol_sigma_r3/r4-like"/>
</dbReference>
<dbReference type="RefSeq" id="WP_160423004.1">
    <property type="nucleotide sequence ID" value="NZ_WSTA01000010.1"/>
</dbReference>
<name>A0A6I4NT69_9MICO</name>
<evidence type="ECO:0000313" key="3">
    <source>
        <dbReference type="Proteomes" id="UP000438182"/>
    </source>
</evidence>
<feature type="domain" description="RNA polymerase sigma-70 region 4" evidence="1">
    <location>
        <begin position="192"/>
        <end position="237"/>
    </location>
</feature>
<keyword evidence="3" id="KW-1185">Reference proteome</keyword>
<dbReference type="InterPro" id="IPR007630">
    <property type="entry name" value="RNA_pol_sigma70_r4"/>
</dbReference>
<dbReference type="Gene3D" id="1.10.10.10">
    <property type="entry name" value="Winged helix-like DNA-binding domain superfamily/Winged helix DNA-binding domain"/>
    <property type="match status" value="1"/>
</dbReference>
<dbReference type="Pfam" id="PF04545">
    <property type="entry name" value="Sigma70_r4"/>
    <property type="match status" value="1"/>
</dbReference>
<comment type="caution">
    <text evidence="2">The sequence shown here is derived from an EMBL/GenBank/DDBJ whole genome shotgun (WGS) entry which is preliminary data.</text>
</comment>
<dbReference type="InterPro" id="IPR036388">
    <property type="entry name" value="WH-like_DNA-bd_sf"/>
</dbReference>
<dbReference type="SUPFAM" id="SSF47789">
    <property type="entry name" value="C-terminal domain of RNA polymerase alpha subunit"/>
    <property type="match status" value="1"/>
</dbReference>
<sequence length="671" mass="72197">MTLPTDDNAVARRFRIGDVAEIAMNEFGARTIGDLFTGIPSELRLTDLELPTRASNAFARRSITTVADLQDHRIGEIRLWPGIGVGTVRSFVASLVEAAMHEPSASATSTTPADELGASASLAGAADDLRIIATWHTALGLTDQPLLGSALPPGAPEYVIAARSRLEALVAADVLVAWEAEADVADHFDAAFAEFDPRMQRILAERLFADKPNTLDALGQNFDVTRERIRQLETKARSQATALMTGDGIIPSVAEAVRQRIGAALALEDLLASMPALAHDVTIVGRQAWRVLDRLDDAYEIRDGWCAAPTVAAAMDASRETVLALVNSHGVVPVDDITGKLSIAEARIAEWLTACGYRVLEDHVLTRSSNLADLSAAVLSIEGAPMSSVEIHERVGSARTLASLRNQLAVHDRIRRIDRDSWALDEWEFETYGGIRPAIAERVERAGGAIALDELVAEITEKYSVSPNSVITYANTSPYECKKGVVRFADQGPKVRKSPWITRRLYRRVDAWMLRETINADHERGSGFAIPHAFAGVVELGVGDVRNIPSRLGPQALTWNAIQPAFGSIRRFILADGLKAGAEVLLIVGDDGTFDVEELPAMTGDALHDALLLVGAAPTIHPTRARALLARAIGKSDTASVDELAEAYRARGDLEIADLVLGARSALQGIA</sequence>
<organism evidence="2 3">
    <name type="scientific">Agromyces seonyuensis</name>
    <dbReference type="NCBI Taxonomy" id="2662446"/>
    <lineage>
        <taxon>Bacteria</taxon>
        <taxon>Bacillati</taxon>
        <taxon>Actinomycetota</taxon>
        <taxon>Actinomycetes</taxon>
        <taxon>Micrococcales</taxon>
        <taxon>Microbacteriaceae</taxon>
        <taxon>Agromyces</taxon>
    </lineage>
</organism>
<gene>
    <name evidence="2" type="ORF">GB864_03675</name>
</gene>
<evidence type="ECO:0000259" key="1">
    <source>
        <dbReference type="Pfam" id="PF04545"/>
    </source>
</evidence>